<keyword evidence="1" id="KW-0175">Coiled coil</keyword>
<comment type="caution">
    <text evidence="3">The sequence shown here is derived from an EMBL/GenBank/DDBJ whole genome shotgun (WGS) entry which is preliminary data.</text>
</comment>
<dbReference type="AlphaFoldDB" id="A0AB34PL81"/>
<protein>
    <submittedName>
        <fullName evidence="3">Uncharacterized protein</fullName>
    </submittedName>
</protein>
<accession>A0AB34PL81</accession>
<evidence type="ECO:0000313" key="3">
    <source>
        <dbReference type="EMBL" id="KGR05153.1"/>
    </source>
</evidence>
<evidence type="ECO:0000256" key="1">
    <source>
        <dbReference type="SAM" id="Coils"/>
    </source>
</evidence>
<dbReference type="Proteomes" id="UP000030161">
    <property type="component" value="Unassembled WGS sequence"/>
</dbReference>
<gene>
    <name evidence="3" type="ORF">MG3_05148</name>
</gene>
<feature type="compositionally biased region" description="Polar residues" evidence="2">
    <location>
        <begin position="171"/>
        <end position="186"/>
    </location>
</feature>
<feature type="region of interest" description="Disordered" evidence="2">
    <location>
        <begin position="1"/>
        <end position="186"/>
    </location>
</feature>
<feature type="compositionally biased region" description="Low complexity" evidence="2">
    <location>
        <begin position="49"/>
        <end position="60"/>
    </location>
</feature>
<feature type="compositionally biased region" description="Basic and acidic residues" evidence="2">
    <location>
        <begin position="23"/>
        <end position="48"/>
    </location>
</feature>
<reference evidence="3 4" key="1">
    <citation type="submission" date="2013-12" db="EMBL/GenBank/DDBJ databases">
        <title>The Genome Sequence of Candida albicans P78048.</title>
        <authorList>
            <consortium name="The Broad Institute Genome Sequencing Platform"/>
            <consortium name="The Broad Institute Genome Sequencing Center for Infectious Disease"/>
            <person name="Cuomo C."/>
            <person name="Bennett R."/>
            <person name="Hirakawa M."/>
            <person name="Noverr M."/>
            <person name="Mitchell A."/>
            <person name="Young S.K."/>
            <person name="Zeng Q."/>
            <person name="Gargeya S."/>
            <person name="Fitzgerald M."/>
            <person name="Abouelleil A."/>
            <person name="Alvarado L."/>
            <person name="Berlin A.M."/>
            <person name="Chapman S.B."/>
            <person name="Dewar J."/>
            <person name="Goldberg J."/>
            <person name="Griggs A."/>
            <person name="Gujja S."/>
            <person name="Hansen M."/>
            <person name="Howarth C."/>
            <person name="Imamovic A."/>
            <person name="Larimer J."/>
            <person name="McCowan C."/>
            <person name="Murphy C."/>
            <person name="Pearson M."/>
            <person name="Priest M."/>
            <person name="Roberts A."/>
            <person name="Saif S."/>
            <person name="Shea T."/>
            <person name="Sykes S."/>
            <person name="Wortman J."/>
            <person name="Nusbaum C."/>
            <person name="Birren B."/>
        </authorList>
    </citation>
    <scope>NUCLEOTIDE SEQUENCE [LARGE SCALE GENOMIC DNA]</scope>
    <source>
        <strain evidence="3 4">P78048</strain>
    </source>
</reference>
<dbReference type="EMBL" id="AJIX01000040">
    <property type="protein sequence ID" value="KGR05153.1"/>
    <property type="molecule type" value="Genomic_DNA"/>
</dbReference>
<feature type="compositionally biased region" description="Basic and acidic residues" evidence="2">
    <location>
        <begin position="108"/>
        <end position="119"/>
    </location>
</feature>
<proteinExistence type="predicted"/>
<name>A0AB34PL81_CANAX</name>
<evidence type="ECO:0000313" key="4">
    <source>
        <dbReference type="Proteomes" id="UP000030161"/>
    </source>
</evidence>
<evidence type="ECO:0000256" key="2">
    <source>
        <dbReference type="SAM" id="MobiDB-lite"/>
    </source>
</evidence>
<feature type="coiled-coil region" evidence="1">
    <location>
        <begin position="189"/>
        <end position="230"/>
    </location>
</feature>
<feature type="compositionally biased region" description="Basic and acidic residues" evidence="2">
    <location>
        <begin position="129"/>
        <end position="153"/>
    </location>
</feature>
<organism evidence="3 4">
    <name type="scientific">Candida albicans P78048</name>
    <dbReference type="NCBI Taxonomy" id="1094989"/>
    <lineage>
        <taxon>Eukaryota</taxon>
        <taxon>Fungi</taxon>
        <taxon>Dikarya</taxon>
        <taxon>Ascomycota</taxon>
        <taxon>Saccharomycotina</taxon>
        <taxon>Pichiomycetes</taxon>
        <taxon>Debaryomycetaceae</taxon>
        <taxon>Candida/Lodderomyces clade</taxon>
        <taxon>Candida</taxon>
    </lineage>
</organism>
<sequence>MESLYNGIKPEIHESKPVTVVNEVKKEAEQKKQEEIKLKSEQKEKKSDSQSTSAATASTTKKQEIESTKEGTPGKNVDDLLKTSGQVSSLLNKVAEQSDDEDNTNQENGKDEAWEEVKKPVTKSLSPSKVDKKEEPKKEEPKKEEPKKEEPKKVTSPVTNGKSVKQENQQDSKSNVPKKSTANNDYTTVEKLAEVVTKLESRVSELTNAGLEKDKKLEALEKKLEELLKRSTA</sequence>